<dbReference type="EMBL" id="RRAZ01000002">
    <property type="protein sequence ID" value="RRH78284.1"/>
    <property type="molecule type" value="Genomic_DNA"/>
</dbReference>
<dbReference type="OrthoDB" id="9795011at2"/>
<dbReference type="Pfam" id="PF00440">
    <property type="entry name" value="TetR_N"/>
    <property type="match status" value="1"/>
</dbReference>
<comment type="caution">
    <text evidence="4">The sequence shown here is derived from an EMBL/GenBank/DDBJ whole genome shotgun (WGS) entry which is preliminary data.</text>
</comment>
<dbReference type="AlphaFoldDB" id="A0A3P3DWB6"/>
<evidence type="ECO:0000259" key="3">
    <source>
        <dbReference type="PROSITE" id="PS50977"/>
    </source>
</evidence>
<keyword evidence="1 2" id="KW-0238">DNA-binding</keyword>
<feature type="DNA-binding region" description="H-T-H motif" evidence="2">
    <location>
        <begin position="11"/>
        <end position="30"/>
    </location>
</feature>
<dbReference type="Proteomes" id="UP000282125">
    <property type="component" value="Unassembled WGS sequence"/>
</dbReference>
<dbReference type="GO" id="GO:0003677">
    <property type="term" value="F:DNA binding"/>
    <property type="evidence" value="ECO:0007669"/>
    <property type="project" value="UniProtKB-UniRule"/>
</dbReference>
<feature type="domain" description="HTH tetR-type" evidence="3">
    <location>
        <begin position="1"/>
        <end position="48"/>
    </location>
</feature>
<dbReference type="Gene3D" id="1.10.357.10">
    <property type="entry name" value="Tetracycline Repressor, domain 2"/>
    <property type="match status" value="1"/>
</dbReference>
<dbReference type="InterPro" id="IPR001647">
    <property type="entry name" value="HTH_TetR"/>
</dbReference>
<dbReference type="SUPFAM" id="SSF46689">
    <property type="entry name" value="Homeodomain-like"/>
    <property type="match status" value="1"/>
</dbReference>
<dbReference type="PROSITE" id="PS50977">
    <property type="entry name" value="HTH_TETR_2"/>
    <property type="match status" value="1"/>
</dbReference>
<accession>A0A3P3DWB6</accession>
<sequence>MRVLPKTPSASIHDIADEAGVGRSTVHRYFDERSALIQALARHVYELSNDAIVRAVPDSGPPLQALRRLAEEQLDLGLALDFICHEKLCLLQPEIFAGLTDADEIVRATVERALRPDRRAPPDWGLRSYRTLLRLAAELVAEGTPRHQALDAMMGTLTAGIFAADPPEGAA</sequence>
<evidence type="ECO:0000256" key="2">
    <source>
        <dbReference type="PROSITE-ProRule" id="PRU00335"/>
    </source>
</evidence>
<reference evidence="4 5" key="1">
    <citation type="submission" date="2018-11" db="EMBL/GenBank/DDBJ databases">
        <title>Gemmobacter sp. nov., YIM 102744-1 draft genome.</title>
        <authorList>
            <person name="Li G."/>
            <person name="Jiang Y."/>
        </authorList>
    </citation>
    <scope>NUCLEOTIDE SEQUENCE [LARGE SCALE GENOMIC DNA]</scope>
    <source>
        <strain evidence="4 5">YIM 102744-1</strain>
    </source>
</reference>
<evidence type="ECO:0000313" key="4">
    <source>
        <dbReference type="EMBL" id="RRH78284.1"/>
    </source>
</evidence>
<dbReference type="InterPro" id="IPR009057">
    <property type="entry name" value="Homeodomain-like_sf"/>
</dbReference>
<organism evidence="4 5">
    <name type="scientific">Falsigemmobacter faecalis</name>
    <dbReference type="NCBI Taxonomy" id="2488730"/>
    <lineage>
        <taxon>Bacteria</taxon>
        <taxon>Pseudomonadati</taxon>
        <taxon>Pseudomonadota</taxon>
        <taxon>Alphaproteobacteria</taxon>
        <taxon>Rhodobacterales</taxon>
        <taxon>Paracoccaceae</taxon>
        <taxon>Falsigemmobacter</taxon>
    </lineage>
</organism>
<name>A0A3P3DWB6_9RHOB</name>
<proteinExistence type="predicted"/>
<evidence type="ECO:0000256" key="1">
    <source>
        <dbReference type="ARBA" id="ARBA00023125"/>
    </source>
</evidence>
<gene>
    <name evidence="4" type="ORF">EG244_01660</name>
</gene>
<evidence type="ECO:0000313" key="5">
    <source>
        <dbReference type="Proteomes" id="UP000282125"/>
    </source>
</evidence>
<protein>
    <submittedName>
        <fullName evidence="4">TetR/AcrR family transcriptional regulator</fullName>
    </submittedName>
</protein>
<keyword evidence="5" id="KW-1185">Reference proteome</keyword>